<evidence type="ECO:0000313" key="4">
    <source>
        <dbReference type="EMBL" id="KRH93767.1"/>
    </source>
</evidence>
<dbReference type="InterPro" id="IPR043502">
    <property type="entry name" value="DNA/RNA_pol_sf"/>
</dbReference>
<proteinExistence type="predicted"/>
<dbReference type="Pfam" id="PF17919">
    <property type="entry name" value="RT_RNaseH_2"/>
    <property type="match status" value="1"/>
</dbReference>
<dbReference type="InterPro" id="IPR001584">
    <property type="entry name" value="Integrase_cat-core"/>
</dbReference>
<dbReference type="AlphaFoldDB" id="A0A0R0M3Z7"/>
<feature type="domain" description="Integrase catalytic" evidence="3">
    <location>
        <begin position="648"/>
        <end position="821"/>
    </location>
</feature>
<organism evidence="4 5">
    <name type="scientific">Pseudoloma neurophilia</name>
    <dbReference type="NCBI Taxonomy" id="146866"/>
    <lineage>
        <taxon>Eukaryota</taxon>
        <taxon>Fungi</taxon>
        <taxon>Fungi incertae sedis</taxon>
        <taxon>Microsporidia</taxon>
        <taxon>Pseudoloma</taxon>
    </lineage>
</organism>
<keyword evidence="1" id="KW-0511">Multifunctional enzyme</keyword>
<comment type="caution">
    <text evidence="4">The sequence shown here is derived from an EMBL/GenBank/DDBJ whole genome shotgun (WGS) entry which is preliminary data.</text>
</comment>
<accession>A0A0R0M3Z7</accession>
<dbReference type="VEuPathDB" id="MicrosporidiaDB:M153_5860002086"/>
<dbReference type="EMBL" id="LGUB01000223">
    <property type="protein sequence ID" value="KRH93767.1"/>
    <property type="molecule type" value="Genomic_DNA"/>
</dbReference>
<evidence type="ECO:0000313" key="5">
    <source>
        <dbReference type="Proteomes" id="UP000051530"/>
    </source>
</evidence>
<dbReference type="InterPro" id="IPR050951">
    <property type="entry name" value="Retrovirus_Pol_polyprotein"/>
</dbReference>
<feature type="domain" description="Reverse transcriptase" evidence="2">
    <location>
        <begin position="161"/>
        <end position="338"/>
    </location>
</feature>
<dbReference type="OrthoDB" id="2194544at2759"/>
<dbReference type="CDD" id="cd01647">
    <property type="entry name" value="RT_LTR"/>
    <property type="match status" value="1"/>
</dbReference>
<dbReference type="SUPFAM" id="SSF56672">
    <property type="entry name" value="DNA/RNA polymerases"/>
    <property type="match status" value="1"/>
</dbReference>
<reference evidence="4 5" key="1">
    <citation type="submission" date="2015-07" db="EMBL/GenBank/DDBJ databases">
        <title>The genome of Pseudoloma neurophilia, a relevant intracellular parasite of the zebrafish.</title>
        <authorList>
            <person name="Ndikumana S."/>
            <person name="Pelin A."/>
            <person name="Sanders J."/>
            <person name="Corradi N."/>
        </authorList>
    </citation>
    <scope>NUCLEOTIDE SEQUENCE [LARGE SCALE GENOMIC DNA]</scope>
    <source>
        <strain evidence="4 5">MK1</strain>
    </source>
</reference>
<dbReference type="GO" id="GO:0003676">
    <property type="term" value="F:nucleic acid binding"/>
    <property type="evidence" value="ECO:0007669"/>
    <property type="project" value="InterPro"/>
</dbReference>
<dbReference type="GO" id="GO:0015074">
    <property type="term" value="P:DNA integration"/>
    <property type="evidence" value="ECO:0007669"/>
    <property type="project" value="InterPro"/>
</dbReference>
<keyword evidence="5" id="KW-1185">Reference proteome</keyword>
<dbReference type="InterPro" id="IPR041577">
    <property type="entry name" value="RT_RNaseH_2"/>
</dbReference>
<evidence type="ECO:0000259" key="3">
    <source>
        <dbReference type="PROSITE" id="PS50994"/>
    </source>
</evidence>
<dbReference type="Gene3D" id="3.30.420.10">
    <property type="entry name" value="Ribonuclease H-like superfamily/Ribonuclease H"/>
    <property type="match status" value="2"/>
</dbReference>
<dbReference type="InterPro" id="IPR043128">
    <property type="entry name" value="Rev_trsase/Diguanyl_cyclase"/>
</dbReference>
<dbReference type="InterPro" id="IPR036397">
    <property type="entry name" value="RNaseH_sf"/>
</dbReference>
<protein>
    <submittedName>
        <fullName evidence="4">Putative LTR transposable element</fullName>
    </submittedName>
</protein>
<dbReference type="GO" id="GO:0003824">
    <property type="term" value="F:catalytic activity"/>
    <property type="evidence" value="ECO:0007669"/>
    <property type="project" value="UniProtKB-KW"/>
</dbReference>
<dbReference type="PANTHER" id="PTHR37984:SF5">
    <property type="entry name" value="PROTEIN NYNRIN-LIKE"/>
    <property type="match status" value="1"/>
</dbReference>
<dbReference type="PROSITE" id="PS50994">
    <property type="entry name" value="INTEGRASE"/>
    <property type="match status" value="1"/>
</dbReference>
<dbReference type="Gene3D" id="3.30.70.270">
    <property type="match status" value="2"/>
</dbReference>
<dbReference type="PROSITE" id="PS50878">
    <property type="entry name" value="RT_POL"/>
    <property type="match status" value="1"/>
</dbReference>
<gene>
    <name evidence="4" type="ORF">M153_5860002086</name>
</gene>
<dbReference type="InterPro" id="IPR000477">
    <property type="entry name" value="RT_dom"/>
</dbReference>
<dbReference type="Proteomes" id="UP000051530">
    <property type="component" value="Unassembled WGS sequence"/>
</dbReference>
<dbReference type="PANTHER" id="PTHR37984">
    <property type="entry name" value="PROTEIN CBG26694"/>
    <property type="match status" value="1"/>
</dbReference>
<evidence type="ECO:0000256" key="1">
    <source>
        <dbReference type="ARBA" id="ARBA00023268"/>
    </source>
</evidence>
<dbReference type="GO" id="GO:0005634">
    <property type="term" value="C:nucleus"/>
    <property type="evidence" value="ECO:0007669"/>
    <property type="project" value="UniProtKB-ARBA"/>
</dbReference>
<dbReference type="InterPro" id="IPR012337">
    <property type="entry name" value="RNaseH-like_sf"/>
</dbReference>
<evidence type="ECO:0000259" key="2">
    <source>
        <dbReference type="PROSITE" id="PS50878"/>
    </source>
</evidence>
<sequence>MHLQIFGADMSPLNVIGNAEIDIRTKQPSEIIFKTPMLIIDGLVHDVILGREFLERHEFILNFRDGFIQCPHATFEMASSTSSHQRTVNEANNIVENGFKTNHRLKLRKLLLEHKTRDLHQKIPHIQHTIETVPDKTIYLKPYPVPDKLVQATKKEVQRLLEEKIIIKTKDGWSSPAFAKQKKDGSIRLLIDYRALNEITRQSGYPNPGIDDLLTNLHGMTIFSKIDLKNGYYQIPMAPSDRYKTGFSILGQHYECIRMPMGLKNAPKTFQHAMMNIFGDFEFVKVYLDDLLIHSLSESEHERHLEMVFKRISDNNILINVEKSKFYQDEIDFLGKTINKHGIKLNTSELKMEHLDKVPLTKRQLQSLIGFINWCRPHLPGLSSKIAPLNEKLKDPKIRWTDHDRSLINEIRTDIQKNQNLAFPDPNKNFELFTDASEKGIGAVLKQESNIIGIFSKKLSGSELNYSVVEKEFFAIYKALLHFRKTILCSKITIWTDNRNCTFDCKNPVNRINRWKHQLEEFDYKILHIEGKQNTAADHLSRHEITNTISEINPFETKTLSTTYQAFIDTKNGSKLINIPNNKSRAFVVAAHEYLGHPGADKLARTLNPLYQIRELAHICHEVSKECCKCQRAKSGPTHYGKTSGHLSSKTPFTDISVDIVGPFNPLLYNTNLTNHFHLLVVTDMHSRFTKVGILKTLTSNETWSVLKKTWLDLYTKPERIHSDNGTQFTAEKFQKQLQDLKIVQTFSSVNNPQSNGITERSNRAINEIFRIYKNHDLETIITKIHRRLNETIHRTTNCLPTEINFSHNPISPKAKSHYDENEVNRRIKEESIKNEQKTNKKRKTIEFNDNDLLYIKCPTGIKTDNKFDGPYRMITQSKDKNRLLVSNGMVTKWTNTKNVKVAGGFHGRGQNVTTVVYSCDMKGDIENKNFSIVTPNNEQ</sequence>
<dbReference type="CDD" id="cd09274">
    <property type="entry name" value="RNase_HI_RT_Ty3"/>
    <property type="match status" value="1"/>
</dbReference>
<dbReference type="Pfam" id="PF00665">
    <property type="entry name" value="rve"/>
    <property type="match status" value="1"/>
</dbReference>
<name>A0A0R0M3Z7_9MICR</name>
<dbReference type="Gene3D" id="1.10.340.70">
    <property type="match status" value="1"/>
</dbReference>
<dbReference type="Pfam" id="PF00078">
    <property type="entry name" value="RVT_1"/>
    <property type="match status" value="1"/>
</dbReference>
<dbReference type="Gene3D" id="3.10.10.10">
    <property type="entry name" value="HIV Type 1 Reverse Transcriptase, subunit A, domain 1"/>
    <property type="match status" value="1"/>
</dbReference>
<dbReference type="SUPFAM" id="SSF53098">
    <property type="entry name" value="Ribonuclease H-like"/>
    <property type="match status" value="1"/>
</dbReference>